<feature type="compositionally biased region" description="Basic and acidic residues" evidence="1">
    <location>
        <begin position="8"/>
        <end position="25"/>
    </location>
</feature>
<feature type="region of interest" description="Disordered" evidence="1">
    <location>
        <begin position="1"/>
        <end position="49"/>
    </location>
</feature>
<comment type="caution">
    <text evidence="2">The sequence shown here is derived from an EMBL/GenBank/DDBJ whole genome shotgun (WGS) entry which is preliminary data.</text>
</comment>
<evidence type="ECO:0000313" key="2">
    <source>
        <dbReference type="EMBL" id="PKY61317.1"/>
    </source>
</evidence>
<dbReference type="Proteomes" id="UP000234323">
    <property type="component" value="Unassembled WGS sequence"/>
</dbReference>
<accession>A0A2I1HR25</accession>
<reference evidence="2 3" key="1">
    <citation type="submission" date="2015-10" db="EMBL/GenBank/DDBJ databases">
        <title>Genome analyses suggest a sexual origin of heterokaryosis in a supposedly ancient asexual fungus.</title>
        <authorList>
            <person name="Ropars J."/>
            <person name="Sedzielewska K."/>
            <person name="Noel J."/>
            <person name="Charron P."/>
            <person name="Farinelli L."/>
            <person name="Marton T."/>
            <person name="Kruger M."/>
            <person name="Pelin A."/>
            <person name="Brachmann A."/>
            <person name="Corradi N."/>
        </authorList>
    </citation>
    <scope>NUCLEOTIDE SEQUENCE [LARGE SCALE GENOMIC DNA]</scope>
    <source>
        <strain evidence="2 3">A4</strain>
    </source>
</reference>
<gene>
    <name evidence="2" type="ORF">RhiirA4_486126</name>
</gene>
<name>A0A2I1HR25_9GLOM</name>
<evidence type="ECO:0000256" key="1">
    <source>
        <dbReference type="SAM" id="MobiDB-lite"/>
    </source>
</evidence>
<keyword evidence="3" id="KW-1185">Reference proteome</keyword>
<feature type="compositionally biased region" description="Low complexity" evidence="1">
    <location>
        <begin position="30"/>
        <end position="40"/>
    </location>
</feature>
<organism evidence="2 3">
    <name type="scientific">Rhizophagus irregularis</name>
    <dbReference type="NCBI Taxonomy" id="588596"/>
    <lineage>
        <taxon>Eukaryota</taxon>
        <taxon>Fungi</taxon>
        <taxon>Fungi incertae sedis</taxon>
        <taxon>Mucoromycota</taxon>
        <taxon>Glomeromycotina</taxon>
        <taxon>Glomeromycetes</taxon>
        <taxon>Glomerales</taxon>
        <taxon>Glomeraceae</taxon>
        <taxon>Rhizophagus</taxon>
    </lineage>
</organism>
<dbReference type="AlphaFoldDB" id="A0A2I1HR25"/>
<sequence>MNGHNKRSNTDKNDLRPNNIDKEQLPEPSTINTTMTTNITSRLPLNTQL</sequence>
<proteinExistence type="predicted"/>
<protein>
    <submittedName>
        <fullName evidence="2">Uncharacterized protein</fullName>
    </submittedName>
</protein>
<dbReference type="EMBL" id="LLXI01005193">
    <property type="protein sequence ID" value="PKY61317.1"/>
    <property type="molecule type" value="Genomic_DNA"/>
</dbReference>
<evidence type="ECO:0000313" key="3">
    <source>
        <dbReference type="Proteomes" id="UP000234323"/>
    </source>
</evidence>